<name>A0A4U8UUL7_STECR</name>
<dbReference type="STRING" id="34508.A0A4U8UUL7"/>
<accession>A0A4U8UUL7</accession>
<keyword evidence="3" id="KW-1185">Reference proteome</keyword>
<comment type="caution">
    <text evidence="2">The sequence shown here is derived from an EMBL/GenBank/DDBJ whole genome shotgun (WGS) entry which is preliminary data.</text>
</comment>
<dbReference type="AlphaFoldDB" id="A0A4U8UUL7"/>
<feature type="chain" id="PRO_5020314560" description="DUF19 domain-containing protein" evidence="1">
    <location>
        <begin position="17"/>
        <end position="217"/>
    </location>
</feature>
<sequence>MLLFALLGLVCAVANADSAGCTAELQNINNAFTHSLNIGADLNWKNVEGLRAAVEKKFSDHGPVGLREVCYAFFTYRTALTKYRDCFGVLPLISTNGAATGVTRKQAYDYYILMAQIDYACGGGYEIFTNQDSCIAQTFVTRKDDLKKCRYTFDDENSADGQNLCMYFGKFIECYRDIFRNCNEEAAFFGCEYARVGLHFHYQQCSDKFCFVNHKFT</sequence>
<evidence type="ECO:0000313" key="3">
    <source>
        <dbReference type="Proteomes" id="UP000298663"/>
    </source>
</evidence>
<evidence type="ECO:0000313" key="2">
    <source>
        <dbReference type="EMBL" id="TMS36389.1"/>
    </source>
</evidence>
<organism evidence="2 3">
    <name type="scientific">Steinernema carpocapsae</name>
    <name type="common">Entomopathogenic nematode</name>
    <dbReference type="NCBI Taxonomy" id="34508"/>
    <lineage>
        <taxon>Eukaryota</taxon>
        <taxon>Metazoa</taxon>
        <taxon>Ecdysozoa</taxon>
        <taxon>Nematoda</taxon>
        <taxon>Chromadorea</taxon>
        <taxon>Rhabditida</taxon>
        <taxon>Tylenchina</taxon>
        <taxon>Panagrolaimomorpha</taxon>
        <taxon>Strongyloidoidea</taxon>
        <taxon>Steinernematidae</taxon>
        <taxon>Steinernema</taxon>
    </lineage>
</organism>
<keyword evidence="1" id="KW-0732">Signal</keyword>
<dbReference type="PANTHER" id="PTHR34311">
    <property type="entry name" value="PROTEIN CBG21698-RELATED"/>
    <property type="match status" value="1"/>
</dbReference>
<dbReference type="EMBL" id="AZBU02000001">
    <property type="protein sequence ID" value="TMS36389.1"/>
    <property type="molecule type" value="Genomic_DNA"/>
</dbReference>
<dbReference type="EMBL" id="CM016762">
    <property type="protein sequence ID" value="TMS36389.1"/>
    <property type="molecule type" value="Genomic_DNA"/>
</dbReference>
<proteinExistence type="predicted"/>
<evidence type="ECO:0000256" key="1">
    <source>
        <dbReference type="SAM" id="SignalP"/>
    </source>
</evidence>
<protein>
    <recommendedName>
        <fullName evidence="4">DUF19 domain-containing protein</fullName>
    </recommendedName>
</protein>
<feature type="signal peptide" evidence="1">
    <location>
        <begin position="1"/>
        <end position="16"/>
    </location>
</feature>
<dbReference type="Proteomes" id="UP000298663">
    <property type="component" value="Chromosome X"/>
</dbReference>
<reference evidence="2 3" key="1">
    <citation type="journal article" date="2015" name="Genome Biol.">
        <title>Comparative genomics of Steinernema reveals deeply conserved gene regulatory networks.</title>
        <authorList>
            <person name="Dillman A.R."/>
            <person name="Macchietto M."/>
            <person name="Porter C.F."/>
            <person name="Rogers A."/>
            <person name="Williams B."/>
            <person name="Antoshechkin I."/>
            <person name="Lee M.M."/>
            <person name="Goodwin Z."/>
            <person name="Lu X."/>
            <person name="Lewis E.E."/>
            <person name="Goodrich-Blair H."/>
            <person name="Stock S.P."/>
            <person name="Adams B.J."/>
            <person name="Sternberg P.W."/>
            <person name="Mortazavi A."/>
        </authorList>
    </citation>
    <scope>NUCLEOTIDE SEQUENCE [LARGE SCALE GENOMIC DNA]</scope>
    <source>
        <strain evidence="2 3">ALL</strain>
    </source>
</reference>
<reference evidence="2 3" key="2">
    <citation type="journal article" date="2019" name="G3 (Bethesda)">
        <title>Hybrid Assembly of the Genome of the Entomopathogenic Nematode Steinernema carpocapsae Identifies the X-Chromosome.</title>
        <authorList>
            <person name="Serra L."/>
            <person name="Macchietto M."/>
            <person name="Macias-Munoz A."/>
            <person name="McGill C.J."/>
            <person name="Rodriguez I.M."/>
            <person name="Rodriguez B."/>
            <person name="Murad R."/>
            <person name="Mortazavi A."/>
        </authorList>
    </citation>
    <scope>NUCLEOTIDE SEQUENCE [LARGE SCALE GENOMIC DNA]</scope>
    <source>
        <strain evidence="2 3">ALL</strain>
    </source>
</reference>
<evidence type="ECO:0008006" key="4">
    <source>
        <dbReference type="Google" id="ProtNLM"/>
    </source>
</evidence>
<gene>
    <name evidence="2" type="ORF">L596_003564</name>
</gene>
<dbReference type="OrthoDB" id="5793387at2759"/>
<dbReference type="PANTHER" id="PTHR34311:SF1">
    <property type="entry name" value="NEMATODE SPECIFIC PEPTIDE FAMILY-RELATED"/>
    <property type="match status" value="1"/>
</dbReference>